<evidence type="ECO:0000313" key="1">
    <source>
        <dbReference type="EMBL" id="OBB78185.1"/>
    </source>
</evidence>
<dbReference type="Proteomes" id="UP000091914">
    <property type="component" value="Unassembled WGS sequence"/>
</dbReference>
<dbReference type="EMBL" id="LZSX01000107">
    <property type="protein sequence ID" value="OBB78185.1"/>
    <property type="molecule type" value="Genomic_DNA"/>
</dbReference>
<organism evidence="1 2">
    <name type="scientific">Mycobacterium colombiense</name>
    <dbReference type="NCBI Taxonomy" id="339268"/>
    <lineage>
        <taxon>Bacteria</taxon>
        <taxon>Bacillati</taxon>
        <taxon>Actinomycetota</taxon>
        <taxon>Actinomycetes</taxon>
        <taxon>Mycobacteriales</taxon>
        <taxon>Mycobacteriaceae</taxon>
        <taxon>Mycobacterium</taxon>
        <taxon>Mycobacterium avium complex (MAC)</taxon>
    </lineage>
</organism>
<proteinExistence type="predicted"/>
<sequence length="123" mass="13448">MLLGGQGYRRYPNWTAMDMSAFTQDKTPVDRLPAHYESASGITVTNRPWYRAFNAFKMAVVCLIGAMLVEDGHSDDQKLVLAAYGTSLLTGAGLTELGIDESLDDGPVLPREQRIQQVLAQSG</sequence>
<name>A0A1A0V4L2_9MYCO</name>
<protein>
    <submittedName>
        <fullName evidence="1">Uncharacterized protein</fullName>
    </submittedName>
</protein>
<comment type="caution">
    <text evidence="1">The sequence shown here is derived from an EMBL/GenBank/DDBJ whole genome shotgun (WGS) entry which is preliminary data.</text>
</comment>
<reference evidence="1 2" key="1">
    <citation type="submission" date="2016-06" db="EMBL/GenBank/DDBJ databases">
        <authorList>
            <person name="Kjaerup R.B."/>
            <person name="Dalgaard T.S."/>
            <person name="Juul-Madsen H.R."/>
        </authorList>
    </citation>
    <scope>NUCLEOTIDE SEQUENCE [LARGE SCALE GENOMIC DNA]</scope>
    <source>
        <strain evidence="1 2">852002-51834_SCH5396731</strain>
    </source>
</reference>
<evidence type="ECO:0000313" key="2">
    <source>
        <dbReference type="Proteomes" id="UP000091914"/>
    </source>
</evidence>
<dbReference type="Gene3D" id="3.90.1200.10">
    <property type="match status" value="1"/>
</dbReference>
<gene>
    <name evidence="1" type="ORF">A5760_22130</name>
</gene>
<accession>A0A1A0V4L2</accession>
<dbReference type="AlphaFoldDB" id="A0A1A0V4L2"/>